<name>A0A4Q7KP54_9PSEU</name>
<accession>A0A4Q7KP54</accession>
<gene>
    <name evidence="2" type="ORF">EV193_1055</name>
</gene>
<reference evidence="2 3" key="1">
    <citation type="submission" date="2019-02" db="EMBL/GenBank/DDBJ databases">
        <title>Genomic Encyclopedia of Type Strains, Phase IV (KMG-IV): sequencing the most valuable type-strain genomes for metagenomic binning, comparative biology and taxonomic classification.</title>
        <authorList>
            <person name="Goeker M."/>
        </authorList>
    </citation>
    <scope>NUCLEOTIDE SEQUENCE [LARGE SCALE GENOMIC DNA]</scope>
    <source>
        <strain evidence="2 3">DSM 101727</strain>
    </source>
</reference>
<dbReference type="InterPro" id="IPR043917">
    <property type="entry name" value="DUF5753"/>
</dbReference>
<dbReference type="Pfam" id="PF19054">
    <property type="entry name" value="DUF5753"/>
    <property type="match status" value="1"/>
</dbReference>
<organism evidence="2 3">
    <name type="scientific">Herbihabitans rhizosphaerae</name>
    <dbReference type="NCBI Taxonomy" id="1872711"/>
    <lineage>
        <taxon>Bacteria</taxon>
        <taxon>Bacillati</taxon>
        <taxon>Actinomycetota</taxon>
        <taxon>Actinomycetes</taxon>
        <taxon>Pseudonocardiales</taxon>
        <taxon>Pseudonocardiaceae</taxon>
        <taxon>Herbihabitans</taxon>
    </lineage>
</organism>
<dbReference type="Proteomes" id="UP000294257">
    <property type="component" value="Unassembled WGS sequence"/>
</dbReference>
<protein>
    <recommendedName>
        <fullName evidence="1">DUF5753 domain-containing protein</fullName>
    </recommendedName>
</protein>
<sequence length="159" mass="17973">MFEASGAQRTQQQLEKDVALRMARQRRLSDADNPLSLVAVLDEAVLVRDYGGDEVMRAQLLRLVEAAKLPTVTLYVRPFRGRPRVSVGGSMTLLTFSLPEDPDMLFVDYVVGSLHREDEPDQHYVRDARIKFGRLRENALQPAESVAYIERLAAEIYAP</sequence>
<feature type="domain" description="DUF5753" evidence="1">
    <location>
        <begin position="3"/>
        <end position="151"/>
    </location>
</feature>
<dbReference type="EMBL" id="SGWQ01000005">
    <property type="protein sequence ID" value="RZS37451.1"/>
    <property type="molecule type" value="Genomic_DNA"/>
</dbReference>
<proteinExistence type="predicted"/>
<dbReference type="AlphaFoldDB" id="A0A4Q7KP54"/>
<comment type="caution">
    <text evidence="2">The sequence shown here is derived from an EMBL/GenBank/DDBJ whole genome shotgun (WGS) entry which is preliminary data.</text>
</comment>
<evidence type="ECO:0000313" key="3">
    <source>
        <dbReference type="Proteomes" id="UP000294257"/>
    </source>
</evidence>
<evidence type="ECO:0000259" key="1">
    <source>
        <dbReference type="Pfam" id="PF19054"/>
    </source>
</evidence>
<keyword evidence="3" id="KW-1185">Reference proteome</keyword>
<dbReference type="OrthoDB" id="4285266at2"/>
<evidence type="ECO:0000313" key="2">
    <source>
        <dbReference type="EMBL" id="RZS37451.1"/>
    </source>
</evidence>